<dbReference type="InterPro" id="IPR041679">
    <property type="entry name" value="DNA2/NAM7-like_C"/>
</dbReference>
<dbReference type="RefSeq" id="WP_058891558.1">
    <property type="nucleotide sequence ID" value="NZ_LQBL01000028.1"/>
</dbReference>
<organism evidence="8 9">
    <name type="scientific">Serinicoccus chungangensis</name>
    <dbReference type="NCBI Taxonomy" id="767452"/>
    <lineage>
        <taxon>Bacteria</taxon>
        <taxon>Bacillati</taxon>
        <taxon>Actinomycetota</taxon>
        <taxon>Actinomycetes</taxon>
        <taxon>Micrococcales</taxon>
        <taxon>Ornithinimicrobiaceae</taxon>
        <taxon>Serinicoccus</taxon>
    </lineage>
</organism>
<evidence type="ECO:0008006" key="10">
    <source>
        <dbReference type="Google" id="ProtNLM"/>
    </source>
</evidence>
<dbReference type="Pfam" id="PF13482">
    <property type="entry name" value="RNase_H_2"/>
    <property type="match status" value="1"/>
</dbReference>
<keyword evidence="3" id="KW-0347">Helicase</keyword>
<gene>
    <name evidence="8" type="ORF">AVL62_01810</name>
</gene>
<dbReference type="GO" id="GO:0043139">
    <property type="term" value="F:5'-3' DNA helicase activity"/>
    <property type="evidence" value="ECO:0007669"/>
    <property type="project" value="TreeGrafter"/>
</dbReference>
<dbReference type="SUPFAM" id="SSF52540">
    <property type="entry name" value="P-loop containing nucleoside triphosphate hydrolases"/>
    <property type="match status" value="1"/>
</dbReference>
<evidence type="ECO:0000256" key="1">
    <source>
        <dbReference type="ARBA" id="ARBA00022741"/>
    </source>
</evidence>
<dbReference type="InterPro" id="IPR050534">
    <property type="entry name" value="Coronavir_polyprotein_1ab"/>
</dbReference>
<dbReference type="Pfam" id="PF13087">
    <property type="entry name" value="AAA_12"/>
    <property type="match status" value="1"/>
</dbReference>
<keyword evidence="1" id="KW-0547">Nucleotide-binding</keyword>
<dbReference type="Gene3D" id="3.40.50.300">
    <property type="entry name" value="P-loop containing nucleotide triphosphate hydrolases"/>
    <property type="match status" value="2"/>
</dbReference>
<dbReference type="Proteomes" id="UP000054837">
    <property type="component" value="Unassembled WGS sequence"/>
</dbReference>
<dbReference type="EMBL" id="LQBL01000028">
    <property type="protein sequence ID" value="KUG53549.1"/>
    <property type="molecule type" value="Genomic_DNA"/>
</dbReference>
<dbReference type="CDD" id="cd17934">
    <property type="entry name" value="DEXXQc_Upf1-like"/>
    <property type="match status" value="1"/>
</dbReference>
<evidence type="ECO:0000256" key="3">
    <source>
        <dbReference type="ARBA" id="ARBA00022806"/>
    </source>
</evidence>
<sequence length="1161" mass="125327">MIVLGPQRVVWSPSDLRAALGCEYAFLRHVDAALGRLPEPERRHDPVRDLLSRLGDRHEAELLTAYRDRGGLLELARPVPPLSVESLREAARETRAALAGDARAVSQACLFDGRMLGYADVLERADDGWRVCDAKLARSESALALVQLGAYADQLRRAGVPVSATASLLLGSGERRDLPTHDLVSVFAEVRGRFERFLRAYLEGGEAVRWGEDRYAVCGRCEECLAAAGAADDVLLVAGVDARRRARLREEGIETVADLAVAASAPEGIPAATFDRLRDQAGLQAGAGVVGGATHRLTASAARTLALLPAPSEGDLFFDFEGDPHHDEGDRAHAGLQYLWGVLDASGCYTPTWAHSFAAERAAFVAFVDDLQERRRRWPDLHVYHYAPYETSALKAMAMRYRVREEELDDLLRAEVFVDLYAVVRGSVLVAAPSYSIKKLEPLYMGSELRPEDGVSSGDASILAYHEFRVLEEDDPAGATRRLDDLADYNRYDCVSTRRLRDWLLERAEEAEVRDQVRPRVIEPQARESAEQESALEEALQARAGAGPPPERSAQERAWAMLATAIGYHRREAKQFWWGHFDRLQHPLESWARTRDVFAVESVEVVADWTPPEGKARSWRRTLRLVGDWAPGSTARRAQVVYAAPGPPRTAGPDGAPWAAARADAIEPDADDPRVVLLVEARAPDDVFDDLPVALVPEAPPRPDPIPAAIAAVAGDALAHPELPGGAALDLLARRPPRLREGGRLPHGTGAGAPGDIVTALLAMDDSYVAVQGPPGTGKTWTGSRVVRRLVEEHGWRVGVVAQSHLVVENVLGAVVRAGLDPSLVAKSAPKSADPTWTTLTDTAAARAAYLEEHRGTGCVLGGTAWTFSHPDLVEPGGLDLLVVDEAGQFALAPTVGASRAARRLLLLGDPQQLPQVSQGTHAEPVDESALGWVMGEDATLPPERGYFLERTYRMHPAVTAPVSALAYAGQLGSADPPARRLLEGLAPGLEVVRLEHRGNRTESPEEAAEVVRQVRAHLGATWTDPGDARGPRPLRQRDVLVVAPYNAQVALVREHLAEAGLGQVRVGTVDAFQGQEAVVSILSMTASSAADVPRGMGFLLSRNRLNVAISRAQWRAVLIRSEALTAHLPSSPHAVLQLGAFIGLCDAGAGLTDVADELAG</sequence>
<dbReference type="PANTHER" id="PTHR43788:SF8">
    <property type="entry name" value="DNA-BINDING PROTEIN SMUBP-2"/>
    <property type="match status" value="1"/>
</dbReference>
<evidence type="ECO:0000259" key="6">
    <source>
        <dbReference type="Pfam" id="PF13087"/>
    </source>
</evidence>
<dbReference type="Pfam" id="PF13604">
    <property type="entry name" value="AAA_30"/>
    <property type="match status" value="1"/>
</dbReference>
<feature type="domain" description="DNA2/NAM7 helicase-like C-terminal" evidence="6">
    <location>
        <begin position="944"/>
        <end position="1120"/>
    </location>
</feature>
<dbReference type="InterPro" id="IPR038720">
    <property type="entry name" value="YprB_RNase_H-like_dom"/>
</dbReference>
<dbReference type="SUPFAM" id="SSF53098">
    <property type="entry name" value="Ribonuclease H-like"/>
    <property type="match status" value="1"/>
</dbReference>
<dbReference type="AlphaFoldDB" id="A0A0W8I5J9"/>
<keyword evidence="9" id="KW-1185">Reference proteome</keyword>
<dbReference type="CDD" id="cd18808">
    <property type="entry name" value="SF1_C_Upf1"/>
    <property type="match status" value="1"/>
</dbReference>
<protein>
    <recommendedName>
        <fullName evidence="10">Nuclease</fullName>
    </recommendedName>
</protein>
<comment type="caution">
    <text evidence="8">The sequence shown here is derived from an EMBL/GenBank/DDBJ whole genome shotgun (WGS) entry which is preliminary data.</text>
</comment>
<dbReference type="PANTHER" id="PTHR43788">
    <property type="entry name" value="DNA2/NAM7 HELICASE FAMILY MEMBER"/>
    <property type="match status" value="1"/>
</dbReference>
<dbReference type="InterPro" id="IPR047187">
    <property type="entry name" value="SF1_C_Upf1"/>
</dbReference>
<feature type="region of interest" description="Disordered" evidence="5">
    <location>
        <begin position="523"/>
        <end position="553"/>
    </location>
</feature>
<reference evidence="8 9" key="1">
    <citation type="submission" date="2015-12" db="EMBL/GenBank/DDBJ databases">
        <title>Serinicoccus chungangenesis strain CD08_5 genome sequencing and assembly.</title>
        <authorList>
            <person name="Chander A.M."/>
            <person name="Kaur G."/>
            <person name="Nair G.R."/>
            <person name="Dhawan D.K."/>
            <person name="Kochhar R.K."/>
            <person name="Mayilraj S."/>
            <person name="Bhadada S.K."/>
        </authorList>
    </citation>
    <scope>NUCLEOTIDE SEQUENCE [LARGE SCALE GENOMIC DNA]</scope>
    <source>
        <strain evidence="8 9">CD08_5</strain>
    </source>
</reference>
<evidence type="ECO:0000256" key="2">
    <source>
        <dbReference type="ARBA" id="ARBA00022801"/>
    </source>
</evidence>
<dbReference type="OrthoDB" id="9757917at2"/>
<dbReference type="GO" id="GO:0005524">
    <property type="term" value="F:ATP binding"/>
    <property type="evidence" value="ECO:0007669"/>
    <property type="project" value="UniProtKB-KW"/>
</dbReference>
<dbReference type="InterPro" id="IPR027417">
    <property type="entry name" value="P-loop_NTPase"/>
</dbReference>
<name>A0A0W8I5J9_9MICO</name>
<proteinExistence type="predicted"/>
<accession>A0A0W8I5J9</accession>
<dbReference type="NCBIfam" id="TIGR03491">
    <property type="entry name" value="TM0106 family RecB-like putative nuclease"/>
    <property type="match status" value="1"/>
</dbReference>
<evidence type="ECO:0000313" key="9">
    <source>
        <dbReference type="Proteomes" id="UP000054837"/>
    </source>
</evidence>
<dbReference type="InterPro" id="IPR019993">
    <property type="entry name" value="RecB_nuclease_TM0106_put"/>
</dbReference>
<feature type="domain" description="YprB ribonuclease H-like" evidence="7">
    <location>
        <begin position="316"/>
        <end position="504"/>
    </location>
</feature>
<dbReference type="GO" id="GO:0016787">
    <property type="term" value="F:hydrolase activity"/>
    <property type="evidence" value="ECO:0007669"/>
    <property type="project" value="UniProtKB-KW"/>
</dbReference>
<evidence type="ECO:0000259" key="7">
    <source>
        <dbReference type="Pfam" id="PF13482"/>
    </source>
</evidence>
<evidence type="ECO:0000256" key="5">
    <source>
        <dbReference type="SAM" id="MobiDB-lite"/>
    </source>
</evidence>
<dbReference type="InterPro" id="IPR012337">
    <property type="entry name" value="RNaseH-like_sf"/>
</dbReference>
<dbReference type="STRING" id="767452.AVL62_01810"/>
<evidence type="ECO:0000256" key="4">
    <source>
        <dbReference type="ARBA" id="ARBA00022840"/>
    </source>
</evidence>
<evidence type="ECO:0000313" key="8">
    <source>
        <dbReference type="EMBL" id="KUG53549.1"/>
    </source>
</evidence>
<keyword evidence="2" id="KW-0378">Hydrolase</keyword>
<keyword evidence="4" id="KW-0067">ATP-binding</keyword>